<proteinExistence type="predicted"/>
<feature type="transmembrane region" description="Helical" evidence="1">
    <location>
        <begin position="240"/>
        <end position="258"/>
    </location>
</feature>
<keyword evidence="1" id="KW-1133">Transmembrane helix</keyword>
<feature type="non-terminal residue" evidence="2">
    <location>
        <position position="1"/>
    </location>
</feature>
<feature type="transmembrane region" description="Helical" evidence="1">
    <location>
        <begin position="72"/>
        <end position="90"/>
    </location>
</feature>
<feature type="transmembrane region" description="Helical" evidence="1">
    <location>
        <begin position="213"/>
        <end position="234"/>
    </location>
</feature>
<feature type="transmembrane region" description="Helical" evidence="1">
    <location>
        <begin position="270"/>
        <end position="291"/>
    </location>
</feature>
<evidence type="ECO:0000256" key="1">
    <source>
        <dbReference type="SAM" id="Phobius"/>
    </source>
</evidence>
<name>A0A382IMD3_9ZZZZ</name>
<accession>A0A382IMD3</accession>
<feature type="transmembrane region" description="Helical" evidence="1">
    <location>
        <begin position="39"/>
        <end position="60"/>
    </location>
</feature>
<dbReference type="EMBL" id="UINC01067810">
    <property type="protein sequence ID" value="SVB99841.1"/>
    <property type="molecule type" value="Genomic_DNA"/>
</dbReference>
<sequence>MRLSVSLKLHCFVFLGAFLLFTMEPLVARVILPVYGGSFHVWTTTLTFFQGILFFGYVYCHLISKRLGGWHLALVATPLVWLPLVNQIGITPPGDENPVWFLMFQLTLHVALPFGILATTSVIAQSWFIRSETSGSSPYTLYASSNAGSLLALLAYIALCEPLLGLSVQRSLWYAGYISYVVLAWYCWRMTANTREKKRSSVPPSSDIKASTLVSWLLLSALPSAFMLAVSNAITLELGSVPLVWVLPLVLYLLSYVFTFSRRQWISPTLLHALWPAAAIWGLCILYTPSLGYLRELVAHLVALFAIAMVGHGELHRLRPSSDQLTVFYLTIALGGWI</sequence>
<feature type="transmembrane region" description="Helical" evidence="1">
    <location>
        <begin position="171"/>
        <end position="192"/>
    </location>
</feature>
<dbReference type="AlphaFoldDB" id="A0A382IMD3"/>
<gene>
    <name evidence="2" type="ORF">METZ01_LOCUS252695</name>
</gene>
<feature type="transmembrane region" description="Helical" evidence="1">
    <location>
        <begin position="141"/>
        <end position="159"/>
    </location>
</feature>
<feature type="non-terminal residue" evidence="2">
    <location>
        <position position="338"/>
    </location>
</feature>
<protein>
    <submittedName>
        <fullName evidence="2">Uncharacterized protein</fullName>
    </submittedName>
</protein>
<keyword evidence="1" id="KW-0812">Transmembrane</keyword>
<evidence type="ECO:0000313" key="2">
    <source>
        <dbReference type="EMBL" id="SVB99841.1"/>
    </source>
</evidence>
<reference evidence="2" key="1">
    <citation type="submission" date="2018-05" db="EMBL/GenBank/DDBJ databases">
        <authorList>
            <person name="Lanie J.A."/>
            <person name="Ng W.-L."/>
            <person name="Kazmierczak K.M."/>
            <person name="Andrzejewski T.M."/>
            <person name="Davidsen T.M."/>
            <person name="Wayne K.J."/>
            <person name="Tettelin H."/>
            <person name="Glass J.I."/>
            <person name="Rusch D."/>
            <person name="Podicherti R."/>
            <person name="Tsui H.-C.T."/>
            <person name="Winkler M.E."/>
        </authorList>
    </citation>
    <scope>NUCLEOTIDE SEQUENCE</scope>
</reference>
<organism evidence="2">
    <name type="scientific">marine metagenome</name>
    <dbReference type="NCBI Taxonomy" id="408172"/>
    <lineage>
        <taxon>unclassified sequences</taxon>
        <taxon>metagenomes</taxon>
        <taxon>ecological metagenomes</taxon>
    </lineage>
</organism>
<feature type="transmembrane region" description="Helical" evidence="1">
    <location>
        <begin position="110"/>
        <end position="129"/>
    </location>
</feature>
<feature type="transmembrane region" description="Helical" evidence="1">
    <location>
        <begin position="297"/>
        <end position="315"/>
    </location>
</feature>
<keyword evidence="1" id="KW-0472">Membrane</keyword>